<evidence type="ECO:0000259" key="1">
    <source>
        <dbReference type="Pfam" id="PF10551"/>
    </source>
</evidence>
<keyword evidence="2" id="KW-1185">Reference proteome</keyword>
<dbReference type="WBParaSite" id="jg63">
    <property type="protein sequence ID" value="jg63"/>
    <property type="gene ID" value="jg63"/>
</dbReference>
<dbReference type="Pfam" id="PF10551">
    <property type="entry name" value="MULE"/>
    <property type="match status" value="1"/>
</dbReference>
<evidence type="ECO:0000313" key="3">
    <source>
        <dbReference type="WBParaSite" id="jg63"/>
    </source>
</evidence>
<name>A0A915EH71_9BILA</name>
<reference evidence="3" key="1">
    <citation type="submission" date="2022-11" db="UniProtKB">
        <authorList>
            <consortium name="WormBaseParasite"/>
        </authorList>
    </citation>
    <scope>IDENTIFICATION</scope>
</reference>
<proteinExistence type="predicted"/>
<sequence length="139" mass="15718">MIFARIRNNFVPMVCCTMSSKTEDAYLHVLGLVRQMRPTVNPSTVATDFEAAEMNAFQKLIPGVQHQACFAHFVRAVFRGVDEAGLHKRYAAEMGFAHQVTMISALAFVRIKDLPAAFEEDTYFIFYIRGLGCTYNRAQ</sequence>
<dbReference type="Proteomes" id="UP000887574">
    <property type="component" value="Unplaced"/>
</dbReference>
<accession>A0A915EH71</accession>
<protein>
    <submittedName>
        <fullName evidence="3">MULE transposase domain-containing protein</fullName>
    </submittedName>
</protein>
<evidence type="ECO:0000313" key="2">
    <source>
        <dbReference type="Proteomes" id="UP000887574"/>
    </source>
</evidence>
<feature type="domain" description="MULE transposase" evidence="1">
    <location>
        <begin position="8"/>
        <end position="74"/>
    </location>
</feature>
<organism evidence="2 3">
    <name type="scientific">Ditylenchus dipsaci</name>
    <dbReference type="NCBI Taxonomy" id="166011"/>
    <lineage>
        <taxon>Eukaryota</taxon>
        <taxon>Metazoa</taxon>
        <taxon>Ecdysozoa</taxon>
        <taxon>Nematoda</taxon>
        <taxon>Chromadorea</taxon>
        <taxon>Rhabditida</taxon>
        <taxon>Tylenchina</taxon>
        <taxon>Tylenchomorpha</taxon>
        <taxon>Sphaerularioidea</taxon>
        <taxon>Anguinidae</taxon>
        <taxon>Anguininae</taxon>
        <taxon>Ditylenchus</taxon>
    </lineage>
</organism>
<dbReference type="InterPro" id="IPR018289">
    <property type="entry name" value="MULE_transposase_dom"/>
</dbReference>
<dbReference type="AlphaFoldDB" id="A0A915EH71"/>